<evidence type="ECO:0000313" key="1">
    <source>
        <dbReference type="Ensembl" id="ENSCMIP00000000477.1"/>
    </source>
</evidence>
<dbReference type="Proteomes" id="UP000314986">
    <property type="component" value="Unassembled WGS sequence"/>
</dbReference>
<reference evidence="2" key="2">
    <citation type="journal article" date="2007" name="PLoS Biol.">
        <title>Survey sequencing and comparative analysis of the elephant shark (Callorhinchus milii) genome.</title>
        <authorList>
            <person name="Venkatesh B."/>
            <person name="Kirkness E.F."/>
            <person name="Loh Y.H."/>
            <person name="Halpern A.L."/>
            <person name="Lee A.P."/>
            <person name="Johnson J."/>
            <person name="Dandona N."/>
            <person name="Viswanathan L.D."/>
            <person name="Tay A."/>
            <person name="Venter J.C."/>
            <person name="Strausberg R.L."/>
            <person name="Brenner S."/>
        </authorList>
    </citation>
    <scope>NUCLEOTIDE SEQUENCE [LARGE SCALE GENOMIC DNA]</scope>
</reference>
<reference evidence="2" key="1">
    <citation type="journal article" date="2006" name="Science">
        <title>Ancient noncoding elements conserved in the human genome.</title>
        <authorList>
            <person name="Venkatesh B."/>
            <person name="Kirkness E.F."/>
            <person name="Loh Y.H."/>
            <person name="Halpern A.L."/>
            <person name="Lee A.P."/>
            <person name="Johnson J."/>
            <person name="Dandona N."/>
            <person name="Viswanathan L.D."/>
            <person name="Tay A."/>
            <person name="Venter J.C."/>
            <person name="Strausberg R.L."/>
            <person name="Brenner S."/>
        </authorList>
    </citation>
    <scope>NUCLEOTIDE SEQUENCE [LARGE SCALE GENOMIC DNA]</scope>
</reference>
<reference evidence="1" key="4">
    <citation type="submission" date="2025-08" db="UniProtKB">
        <authorList>
            <consortium name="Ensembl"/>
        </authorList>
    </citation>
    <scope>IDENTIFICATION</scope>
</reference>
<reference evidence="2" key="3">
    <citation type="journal article" date="2014" name="Nature">
        <title>Elephant shark genome provides unique insights into gnathostome evolution.</title>
        <authorList>
            <consortium name="International Elephant Shark Genome Sequencing Consortium"/>
            <person name="Venkatesh B."/>
            <person name="Lee A.P."/>
            <person name="Ravi V."/>
            <person name="Maurya A.K."/>
            <person name="Lian M.M."/>
            <person name="Swann J.B."/>
            <person name="Ohta Y."/>
            <person name="Flajnik M.F."/>
            <person name="Sutoh Y."/>
            <person name="Kasahara M."/>
            <person name="Hoon S."/>
            <person name="Gangu V."/>
            <person name="Roy S.W."/>
            <person name="Irimia M."/>
            <person name="Korzh V."/>
            <person name="Kondrychyn I."/>
            <person name="Lim Z.W."/>
            <person name="Tay B.H."/>
            <person name="Tohari S."/>
            <person name="Kong K.W."/>
            <person name="Ho S."/>
            <person name="Lorente-Galdos B."/>
            <person name="Quilez J."/>
            <person name="Marques-Bonet T."/>
            <person name="Raney B.J."/>
            <person name="Ingham P.W."/>
            <person name="Tay A."/>
            <person name="Hillier L.W."/>
            <person name="Minx P."/>
            <person name="Boehm T."/>
            <person name="Wilson R.K."/>
            <person name="Brenner S."/>
            <person name="Warren W.C."/>
        </authorList>
    </citation>
    <scope>NUCLEOTIDE SEQUENCE [LARGE SCALE GENOMIC DNA]</scope>
</reference>
<dbReference type="OMA" id="PRAHINQ"/>
<organism evidence="1 2">
    <name type="scientific">Callorhinchus milii</name>
    <name type="common">Ghost shark</name>
    <dbReference type="NCBI Taxonomy" id="7868"/>
    <lineage>
        <taxon>Eukaryota</taxon>
        <taxon>Metazoa</taxon>
        <taxon>Chordata</taxon>
        <taxon>Craniata</taxon>
        <taxon>Vertebrata</taxon>
        <taxon>Chondrichthyes</taxon>
        <taxon>Holocephali</taxon>
        <taxon>Chimaeriformes</taxon>
        <taxon>Callorhinchidae</taxon>
        <taxon>Callorhinchus</taxon>
    </lineage>
</organism>
<accession>A0A4W3GCI5</accession>
<dbReference type="InParanoid" id="A0A4W3GCI5"/>
<dbReference type="AlphaFoldDB" id="A0A4W3GCI5"/>
<proteinExistence type="predicted"/>
<keyword evidence="2" id="KW-1185">Reference proteome</keyword>
<reference evidence="1" key="5">
    <citation type="submission" date="2025-09" db="UniProtKB">
        <authorList>
            <consortium name="Ensembl"/>
        </authorList>
    </citation>
    <scope>IDENTIFICATION</scope>
</reference>
<name>A0A4W3GCI5_CALMI</name>
<evidence type="ECO:0000313" key="2">
    <source>
        <dbReference type="Proteomes" id="UP000314986"/>
    </source>
</evidence>
<protein>
    <submittedName>
        <fullName evidence="1">Uncharacterized protein</fullName>
    </submittedName>
</protein>
<dbReference type="GeneTree" id="ENSGT00960000186719"/>
<dbReference type="Ensembl" id="ENSCMIT00000000515.1">
    <property type="protein sequence ID" value="ENSCMIP00000000477.1"/>
    <property type="gene ID" value="ENSCMIG00000000341.1"/>
</dbReference>
<sequence>MTPIPVVDLLVGGFDLDAPGAHVEEEEEVAIEELHGKVVGLLGGLGTPFLLPPVAPVAEEEEAVGFGGAEVEGDGARLLGVPPGQRDVGLGGLEGHGVQRCHVLAPENQVTVDLHLGVPLLGQPRQLQLEVIVLVDHL</sequence>